<reference evidence="3 4" key="1">
    <citation type="submission" date="2017-09" db="EMBL/GenBank/DDBJ databases">
        <authorList>
            <person name="Ehlers B."/>
            <person name="Leendertz F.H."/>
        </authorList>
    </citation>
    <scope>NUCLEOTIDE SEQUENCE [LARGE SCALE GENOMIC DNA]</scope>
    <source>
        <strain evidence="3 4">DSM 45537</strain>
    </source>
</reference>
<feature type="transmembrane region" description="Helical" evidence="2">
    <location>
        <begin position="12"/>
        <end position="36"/>
    </location>
</feature>
<evidence type="ECO:0000256" key="1">
    <source>
        <dbReference type="SAM" id="MobiDB-lite"/>
    </source>
</evidence>
<gene>
    <name evidence="3" type="ORF">SAMN04244553_5374</name>
</gene>
<keyword evidence="2" id="KW-1133">Transmembrane helix</keyword>
<keyword evidence="2" id="KW-0472">Membrane</keyword>
<dbReference type="AlphaFoldDB" id="A0A285LU15"/>
<keyword evidence="2" id="KW-0812">Transmembrane</keyword>
<evidence type="ECO:0000256" key="2">
    <source>
        <dbReference type="SAM" id="Phobius"/>
    </source>
</evidence>
<proteinExistence type="predicted"/>
<feature type="compositionally biased region" description="Acidic residues" evidence="1">
    <location>
        <begin position="76"/>
        <end position="85"/>
    </location>
</feature>
<name>A0A285LU15_9NOCA</name>
<feature type="region of interest" description="Disordered" evidence="1">
    <location>
        <begin position="64"/>
        <end position="85"/>
    </location>
</feature>
<dbReference type="Proteomes" id="UP000219565">
    <property type="component" value="Unassembled WGS sequence"/>
</dbReference>
<sequence>MHSPVPAVVASVLAAGLWPLLILVLAVVTVTIVALVRAERCDIPVVFGAFARAFGFHANVAEREEKLDTEQMGPAEETDQPGEAA</sequence>
<protein>
    <submittedName>
        <fullName evidence="3">Uncharacterized protein</fullName>
    </submittedName>
</protein>
<organism evidence="3 4">
    <name type="scientific">Nocardia amikacinitolerans</name>
    <dbReference type="NCBI Taxonomy" id="756689"/>
    <lineage>
        <taxon>Bacteria</taxon>
        <taxon>Bacillati</taxon>
        <taxon>Actinomycetota</taxon>
        <taxon>Actinomycetes</taxon>
        <taxon>Mycobacteriales</taxon>
        <taxon>Nocardiaceae</taxon>
        <taxon>Nocardia</taxon>
    </lineage>
</organism>
<dbReference type="EMBL" id="OBEG01000006">
    <property type="protein sequence ID" value="SNY88402.1"/>
    <property type="molecule type" value="Genomic_DNA"/>
</dbReference>
<evidence type="ECO:0000313" key="3">
    <source>
        <dbReference type="EMBL" id="SNY88402.1"/>
    </source>
</evidence>
<evidence type="ECO:0000313" key="4">
    <source>
        <dbReference type="Proteomes" id="UP000219565"/>
    </source>
</evidence>
<accession>A0A285LU15</accession>
<keyword evidence="4" id="KW-1185">Reference proteome</keyword>